<proteinExistence type="predicted"/>
<feature type="region of interest" description="Disordered" evidence="2">
    <location>
        <begin position="92"/>
        <end position="133"/>
    </location>
</feature>
<comment type="caution">
    <text evidence="3">The sequence shown here is derived from an EMBL/GenBank/DDBJ whole genome shotgun (WGS) entry which is preliminary data.</text>
</comment>
<sequence>MTPPKFSMAPPKQIAEKRTKAGSPTPDSLEPLLQDMRPPGAPTTQTAPDNRPRLSLNDLATQHELFEHTKPFQCETCGAYFKHLQEARLDDGRRSGLKPCPLRSKQNEHENNDQSDEDDDEDEELELANPEDESLMDPLFRLQDLRGKMRTMAWFDSGREAVKTRGVEQKKEDAISQNAELQAELQAVKEHADNTCADLHMRVAEIEKRRDDALRQNAELQAQLQVIQQNADNTRTDLCMRLEGVLSDTANARADLSLARADGDQARTDRDRVRQELSSAQQKIASLSQELANIDSARPRKRSHAPSTITNNIPASTNGFPPPVARTAEEQQWEALHRMQRPQPADHPLTIAHFLQHNEDTTFKGIPTSGPKWVIDMRDVLAVPGEYSKLLSRTNKQVGPVASLTPCVFGEKPGNKSLPGFPSRFAREGPGFVYVHFRVKIGVAVDVPRRQRGYRKCDVLQSHFWLWSFLVVAHNHFLPRVAGFVLVVDTYLLSVHKSNAKLEQSVHTRSNVYVTSPVSLNTPPARAAPHG</sequence>
<gene>
    <name evidence="3" type="ORF">B0H16DRAFT_1462056</name>
</gene>
<accession>A0AAD7IPB1</accession>
<dbReference type="EMBL" id="JARKIB010000076">
    <property type="protein sequence ID" value="KAJ7747576.1"/>
    <property type="molecule type" value="Genomic_DNA"/>
</dbReference>
<evidence type="ECO:0000256" key="2">
    <source>
        <dbReference type="SAM" id="MobiDB-lite"/>
    </source>
</evidence>
<evidence type="ECO:0000256" key="1">
    <source>
        <dbReference type="SAM" id="Coils"/>
    </source>
</evidence>
<evidence type="ECO:0000313" key="3">
    <source>
        <dbReference type="EMBL" id="KAJ7747576.1"/>
    </source>
</evidence>
<keyword evidence="4" id="KW-1185">Reference proteome</keyword>
<feature type="region of interest" description="Disordered" evidence="2">
    <location>
        <begin position="294"/>
        <end position="321"/>
    </location>
</feature>
<dbReference type="Proteomes" id="UP001215598">
    <property type="component" value="Unassembled WGS sequence"/>
</dbReference>
<name>A0AAD7IPB1_9AGAR</name>
<keyword evidence="1" id="KW-0175">Coiled coil</keyword>
<feature type="coiled-coil region" evidence="1">
    <location>
        <begin position="164"/>
        <end position="237"/>
    </location>
</feature>
<feature type="compositionally biased region" description="Acidic residues" evidence="2">
    <location>
        <begin position="113"/>
        <end position="133"/>
    </location>
</feature>
<feature type="compositionally biased region" description="Polar residues" evidence="2">
    <location>
        <begin position="305"/>
        <end position="319"/>
    </location>
</feature>
<protein>
    <submittedName>
        <fullName evidence="3">Uncharacterized protein</fullName>
    </submittedName>
</protein>
<reference evidence="3" key="1">
    <citation type="submission" date="2023-03" db="EMBL/GenBank/DDBJ databases">
        <title>Massive genome expansion in bonnet fungi (Mycena s.s.) driven by repeated elements and novel gene families across ecological guilds.</title>
        <authorList>
            <consortium name="Lawrence Berkeley National Laboratory"/>
            <person name="Harder C.B."/>
            <person name="Miyauchi S."/>
            <person name="Viragh M."/>
            <person name="Kuo A."/>
            <person name="Thoen E."/>
            <person name="Andreopoulos B."/>
            <person name="Lu D."/>
            <person name="Skrede I."/>
            <person name="Drula E."/>
            <person name="Henrissat B."/>
            <person name="Morin E."/>
            <person name="Kohler A."/>
            <person name="Barry K."/>
            <person name="LaButti K."/>
            <person name="Morin E."/>
            <person name="Salamov A."/>
            <person name="Lipzen A."/>
            <person name="Mereny Z."/>
            <person name="Hegedus B."/>
            <person name="Baldrian P."/>
            <person name="Stursova M."/>
            <person name="Weitz H."/>
            <person name="Taylor A."/>
            <person name="Grigoriev I.V."/>
            <person name="Nagy L.G."/>
            <person name="Martin F."/>
            <person name="Kauserud H."/>
        </authorList>
    </citation>
    <scope>NUCLEOTIDE SEQUENCE</scope>
    <source>
        <strain evidence="3">CBHHK182m</strain>
    </source>
</reference>
<dbReference type="AlphaFoldDB" id="A0AAD7IPB1"/>
<feature type="region of interest" description="Disordered" evidence="2">
    <location>
        <begin position="1"/>
        <end position="54"/>
    </location>
</feature>
<organism evidence="3 4">
    <name type="scientific">Mycena metata</name>
    <dbReference type="NCBI Taxonomy" id="1033252"/>
    <lineage>
        <taxon>Eukaryota</taxon>
        <taxon>Fungi</taxon>
        <taxon>Dikarya</taxon>
        <taxon>Basidiomycota</taxon>
        <taxon>Agaricomycotina</taxon>
        <taxon>Agaricomycetes</taxon>
        <taxon>Agaricomycetidae</taxon>
        <taxon>Agaricales</taxon>
        <taxon>Marasmiineae</taxon>
        <taxon>Mycenaceae</taxon>
        <taxon>Mycena</taxon>
    </lineage>
</organism>
<evidence type="ECO:0000313" key="4">
    <source>
        <dbReference type="Proteomes" id="UP001215598"/>
    </source>
</evidence>